<reference evidence="1 2" key="1">
    <citation type="submission" date="2016-04" db="EMBL/GenBank/DDBJ databases">
        <title>Complete Genome Sequence of Halotalea alkalilenta IHB B 13600.</title>
        <authorList>
            <person name="Swarnkar M.K."/>
            <person name="Sharma A."/>
            <person name="Kaushal K."/>
            <person name="Soni R."/>
            <person name="Rana S."/>
            <person name="Singh A.K."/>
            <person name="Gulati A."/>
        </authorList>
    </citation>
    <scope>NUCLEOTIDE SEQUENCE [LARGE SCALE GENOMIC DNA]</scope>
    <source>
        <strain evidence="1 2">IHB B 13600</strain>
    </source>
</reference>
<dbReference type="GO" id="GO:0003677">
    <property type="term" value="F:DNA binding"/>
    <property type="evidence" value="ECO:0007669"/>
    <property type="project" value="InterPro"/>
</dbReference>
<sequence length="89" mass="10123">MSTAEVRVAFHQLESIASYPTIRLALRLILLTLVRKSQLIQATWDEVNNGWTWWRRGSIGARMCRSACLSRGGGWCVLPQWRGHQSIVA</sequence>
<organism evidence="1 2">
    <name type="scientific">Halotalea alkalilenta</name>
    <dbReference type="NCBI Taxonomy" id="376489"/>
    <lineage>
        <taxon>Bacteria</taxon>
        <taxon>Pseudomonadati</taxon>
        <taxon>Pseudomonadota</taxon>
        <taxon>Gammaproteobacteria</taxon>
        <taxon>Oceanospirillales</taxon>
        <taxon>Halomonadaceae</taxon>
        <taxon>Halotalea</taxon>
    </lineage>
</organism>
<proteinExistence type="predicted"/>
<evidence type="ECO:0000313" key="1">
    <source>
        <dbReference type="EMBL" id="ANF57256.1"/>
    </source>
</evidence>
<accession>A0A172YDS5</accession>
<gene>
    <name evidence="1" type="ORF">A5892_07105</name>
</gene>
<protein>
    <submittedName>
        <fullName evidence="1">Uncharacterized protein</fullName>
    </submittedName>
</protein>
<dbReference type="InterPro" id="IPR011010">
    <property type="entry name" value="DNA_brk_join_enz"/>
</dbReference>
<dbReference type="KEGG" id="haa:A5892_07105"/>
<keyword evidence="2" id="KW-1185">Reference proteome</keyword>
<dbReference type="SUPFAM" id="SSF56349">
    <property type="entry name" value="DNA breaking-rejoining enzymes"/>
    <property type="match status" value="1"/>
</dbReference>
<dbReference type="EMBL" id="CP015243">
    <property type="protein sequence ID" value="ANF57256.1"/>
    <property type="molecule type" value="Genomic_DNA"/>
</dbReference>
<dbReference type="Proteomes" id="UP000077875">
    <property type="component" value="Chromosome"/>
</dbReference>
<name>A0A172YDS5_9GAMM</name>
<evidence type="ECO:0000313" key="2">
    <source>
        <dbReference type="Proteomes" id="UP000077875"/>
    </source>
</evidence>
<dbReference type="AlphaFoldDB" id="A0A172YDS5"/>